<keyword evidence="5" id="KW-0479">Metal-binding</keyword>
<dbReference type="PROSITE" id="PS00211">
    <property type="entry name" value="ABC_TRANSPORTER_1"/>
    <property type="match status" value="1"/>
</dbReference>
<keyword evidence="10" id="KW-0809">Transit peptide</keyword>
<keyword evidence="8" id="KW-0067">ATP-binding</keyword>
<evidence type="ECO:0000313" key="25">
    <source>
        <dbReference type="RefSeq" id="XP_011501581.1"/>
    </source>
</evidence>
<evidence type="ECO:0000256" key="18">
    <source>
        <dbReference type="ARBA" id="ARBA00072683"/>
    </source>
</evidence>
<dbReference type="Proteomes" id="UP000695007">
    <property type="component" value="Unplaced"/>
</dbReference>
<feature type="domain" description="ABC transmembrane type-1" evidence="23">
    <location>
        <begin position="95"/>
        <end position="380"/>
    </location>
</feature>
<feature type="transmembrane region" description="Helical" evidence="21">
    <location>
        <begin position="351"/>
        <end position="375"/>
    </location>
</feature>
<feature type="transmembrane region" description="Helical" evidence="21">
    <location>
        <begin position="237"/>
        <end position="258"/>
    </location>
</feature>
<feature type="transmembrane region" description="Helical" evidence="21">
    <location>
        <begin position="139"/>
        <end position="158"/>
    </location>
</feature>
<dbReference type="SMART" id="SM00382">
    <property type="entry name" value="AAA"/>
    <property type="match status" value="1"/>
</dbReference>
<dbReference type="GeneID" id="105365183"/>
<evidence type="ECO:0000256" key="15">
    <source>
        <dbReference type="ARBA" id="ARBA00023136"/>
    </source>
</evidence>
<dbReference type="CDD" id="cd18573">
    <property type="entry name" value="ABC_6TM_ABCB10_like"/>
    <property type="match status" value="1"/>
</dbReference>
<comment type="subcellular location">
    <subcellularLocation>
        <location evidence="1">Mitochondrion inner membrane</location>
        <topology evidence="1">Multi-pass membrane protein</topology>
    </subcellularLocation>
</comment>
<evidence type="ECO:0000256" key="13">
    <source>
        <dbReference type="ARBA" id="ARBA00022990"/>
    </source>
</evidence>
<dbReference type="FunFam" id="3.40.50.300:FF:000403">
    <property type="entry name" value="ATP-binding cassette sub-family B member 8, mitochondrial"/>
    <property type="match status" value="1"/>
</dbReference>
<keyword evidence="9" id="KW-0460">Magnesium</keyword>
<evidence type="ECO:0000256" key="8">
    <source>
        <dbReference type="ARBA" id="ARBA00022840"/>
    </source>
</evidence>
<comment type="similarity">
    <text evidence="2">Belongs to the ABC transporter superfamily. ABCB family. Mitochondrial peptide exporter (TC 3.A.1.212) subfamily.</text>
</comment>
<reference evidence="25" key="1">
    <citation type="submission" date="2025-08" db="UniProtKB">
        <authorList>
            <consortium name="RefSeq"/>
        </authorList>
    </citation>
    <scope>IDENTIFICATION</scope>
</reference>
<evidence type="ECO:0000259" key="23">
    <source>
        <dbReference type="PROSITE" id="PS50929"/>
    </source>
</evidence>
<keyword evidence="6" id="KW-0547">Nucleotide-binding</keyword>
<evidence type="ECO:0000256" key="3">
    <source>
        <dbReference type="ARBA" id="ARBA00022448"/>
    </source>
</evidence>
<evidence type="ECO:0000256" key="12">
    <source>
        <dbReference type="ARBA" id="ARBA00022989"/>
    </source>
</evidence>
<dbReference type="GO" id="GO:0090374">
    <property type="term" value="P:oligopeptide export from mitochondrion"/>
    <property type="evidence" value="ECO:0007669"/>
    <property type="project" value="TreeGrafter"/>
</dbReference>
<keyword evidence="11" id="KW-1278">Translocase</keyword>
<evidence type="ECO:0000256" key="17">
    <source>
        <dbReference type="ARBA" id="ARBA00055589"/>
    </source>
</evidence>
<feature type="transmembrane region" description="Helical" evidence="21">
    <location>
        <begin position="94"/>
        <end position="119"/>
    </location>
</feature>
<dbReference type="InterPro" id="IPR036640">
    <property type="entry name" value="ABC1_TM_sf"/>
</dbReference>
<evidence type="ECO:0000256" key="5">
    <source>
        <dbReference type="ARBA" id="ARBA00022723"/>
    </source>
</evidence>
<sequence>MTLLCRFISTRMILNLKTQSFNTFERFYIHTYIIKSTQLSRRKFINLKHLKRFSTDRLKTKVIESTKQINSIQRVKNNEFRRLFLLAAPEKWRLLGAVTFLILSSTVTMLVPFCLGKIIDIIYTNDQQKTRDNLNNVSLILLGIFIFGGLCNFARVYLMSTAGHKITQTLRKKVYTAILSQETAMFDKVSTGELVGRLSGDAQLVSSAITSNISDGLRSAIMTTTGISMMFYVSSQLALVSLLIVPPVTLMGIIYGRFVKNISKDVQNSLAALNTTAEEKISNIRTVKAFAKELNEIELYGTKLRNLLELCYKESFYRGIFFGMTGLSGNAIVLSVIYYGNTMLSNSAITFGNLSAFLLYAAYVGISMGGLTSFYSELYKALGASTRLFELIDRQPGIPIYGGQILNEKLSGEITFRNINFTYPTRTDSLILKEFNLHIPKNSVTAVVGPSGSGKSTLAALLLRLYDPSTGCILLDGYDLKELDSCWVKSQIGFVSQEPILFNGTIKENITYGNENASDEDIIQAAKQANILEFVRKMADGLETYVGERGITLSGGQRQRVAIARALIKNPTILILDEATSALDAESEKLVQEALEQARKGRTVLTIAHRLSTIRNADIIAALEAGRVRESGAYDELMALPNGLFKKLVKHQTFA</sequence>
<keyword evidence="13" id="KW-0007">Acetylation</keyword>
<evidence type="ECO:0000256" key="16">
    <source>
        <dbReference type="ARBA" id="ARBA00052250"/>
    </source>
</evidence>
<dbReference type="Pfam" id="PF00005">
    <property type="entry name" value="ABC_tran"/>
    <property type="match status" value="1"/>
</dbReference>
<evidence type="ECO:0000256" key="10">
    <source>
        <dbReference type="ARBA" id="ARBA00022946"/>
    </source>
</evidence>
<dbReference type="PIRSF" id="PIRSF002773">
    <property type="entry name" value="ABC_prm/ATPase_B"/>
    <property type="match status" value="1"/>
</dbReference>
<organism evidence="24 25">
    <name type="scientific">Ceratosolen solmsi marchali</name>
    <dbReference type="NCBI Taxonomy" id="326594"/>
    <lineage>
        <taxon>Eukaryota</taxon>
        <taxon>Metazoa</taxon>
        <taxon>Ecdysozoa</taxon>
        <taxon>Arthropoda</taxon>
        <taxon>Hexapoda</taxon>
        <taxon>Insecta</taxon>
        <taxon>Pterygota</taxon>
        <taxon>Neoptera</taxon>
        <taxon>Endopterygota</taxon>
        <taxon>Hymenoptera</taxon>
        <taxon>Apocrita</taxon>
        <taxon>Proctotrupomorpha</taxon>
        <taxon>Chalcidoidea</taxon>
        <taxon>Agaonidae</taxon>
        <taxon>Agaoninae</taxon>
        <taxon>Ceratosolen</taxon>
    </lineage>
</organism>
<evidence type="ECO:0000256" key="20">
    <source>
        <dbReference type="ARBA" id="ARBA00083334"/>
    </source>
</evidence>
<evidence type="ECO:0000313" key="24">
    <source>
        <dbReference type="Proteomes" id="UP000695007"/>
    </source>
</evidence>
<dbReference type="KEGG" id="csol:105365183"/>
<evidence type="ECO:0000256" key="19">
    <source>
        <dbReference type="ARBA" id="ARBA00075187"/>
    </source>
</evidence>
<dbReference type="PROSITE" id="PS50929">
    <property type="entry name" value="ABC_TM1F"/>
    <property type="match status" value="1"/>
</dbReference>
<dbReference type="FunFam" id="1.20.1560.10:FF:000048">
    <property type="entry name" value="ATP-binding cassette sub-family B member 10, mitochondrial"/>
    <property type="match status" value="1"/>
</dbReference>
<evidence type="ECO:0000256" key="2">
    <source>
        <dbReference type="ARBA" id="ARBA00005580"/>
    </source>
</evidence>
<accession>A0AAJ6YP04</accession>
<dbReference type="GO" id="GO:0016887">
    <property type="term" value="F:ATP hydrolysis activity"/>
    <property type="evidence" value="ECO:0007669"/>
    <property type="project" value="InterPro"/>
</dbReference>
<dbReference type="InterPro" id="IPR003439">
    <property type="entry name" value="ABC_transporter-like_ATP-bd"/>
</dbReference>
<keyword evidence="15 21" id="KW-0472">Membrane</keyword>
<dbReference type="GO" id="GO:0015421">
    <property type="term" value="F:ABC-type oligopeptide transporter activity"/>
    <property type="evidence" value="ECO:0007669"/>
    <property type="project" value="TreeGrafter"/>
</dbReference>
<keyword evidence="7" id="KW-0999">Mitochondrion inner membrane</keyword>
<keyword evidence="14" id="KW-0496">Mitochondrion</keyword>
<dbReference type="PANTHER" id="PTHR43394:SF1">
    <property type="entry name" value="ATP-BINDING CASSETTE SUB-FAMILY B MEMBER 10, MITOCHONDRIAL"/>
    <property type="match status" value="1"/>
</dbReference>
<keyword evidence="12 21" id="KW-1133">Transmembrane helix</keyword>
<comment type="function">
    <text evidence="17">ATP-dependent transporter located in the mitochondrial inner membrane that catalyzes the export of biliverdin from the mitochondrial matrix, and plays a crucial role in hemoglobin synthesis and antioxidative stress. Participates in the early step of the heme biosynthetic process during insertion of iron into protoporphyrin IX (PPIX). Involved in the stabilization of the iron transporter mitoferrin-1/SLC25A37. In addition may be involved in mitochondrial unfolded protein response (UPRmt) signaling pathway, although ABCB10 probably does not participate in peptide export from mitochondria.</text>
</comment>
<dbReference type="GO" id="GO:0046872">
    <property type="term" value="F:metal ion binding"/>
    <property type="evidence" value="ECO:0007669"/>
    <property type="project" value="UniProtKB-KW"/>
</dbReference>
<dbReference type="CDD" id="cd03249">
    <property type="entry name" value="ABC_MTABC3_MDL1_MDL2"/>
    <property type="match status" value="1"/>
</dbReference>
<feature type="domain" description="ABC transporter" evidence="22">
    <location>
        <begin position="414"/>
        <end position="650"/>
    </location>
</feature>
<feature type="transmembrane region" description="Helical" evidence="21">
    <location>
        <begin position="316"/>
        <end position="339"/>
    </location>
</feature>
<evidence type="ECO:0000256" key="4">
    <source>
        <dbReference type="ARBA" id="ARBA00022692"/>
    </source>
</evidence>
<evidence type="ECO:0000256" key="14">
    <source>
        <dbReference type="ARBA" id="ARBA00023128"/>
    </source>
</evidence>
<name>A0AAJ6YP04_9HYME</name>
<dbReference type="InterPro" id="IPR039421">
    <property type="entry name" value="Type_1_exporter"/>
</dbReference>
<dbReference type="InterPro" id="IPR003593">
    <property type="entry name" value="AAA+_ATPase"/>
</dbReference>
<dbReference type="AlphaFoldDB" id="A0AAJ6YP04"/>
<dbReference type="RefSeq" id="XP_011501581.1">
    <property type="nucleotide sequence ID" value="XM_011503279.1"/>
</dbReference>
<dbReference type="SUPFAM" id="SSF52540">
    <property type="entry name" value="P-loop containing nucleoside triphosphate hydrolases"/>
    <property type="match status" value="1"/>
</dbReference>
<dbReference type="InterPro" id="IPR011527">
    <property type="entry name" value="ABC1_TM_dom"/>
</dbReference>
<dbReference type="Gene3D" id="1.20.1560.10">
    <property type="entry name" value="ABC transporter type 1, transmembrane domain"/>
    <property type="match status" value="2"/>
</dbReference>
<evidence type="ECO:0000256" key="6">
    <source>
        <dbReference type="ARBA" id="ARBA00022741"/>
    </source>
</evidence>
<evidence type="ECO:0000256" key="7">
    <source>
        <dbReference type="ARBA" id="ARBA00022792"/>
    </source>
</evidence>
<dbReference type="Gene3D" id="3.40.50.300">
    <property type="entry name" value="P-loop containing nucleotide triphosphate hydrolases"/>
    <property type="match status" value="1"/>
</dbReference>
<dbReference type="Pfam" id="PF00664">
    <property type="entry name" value="ABC_membrane"/>
    <property type="match status" value="1"/>
</dbReference>
<keyword evidence="3" id="KW-0813">Transport</keyword>
<dbReference type="SUPFAM" id="SSF90123">
    <property type="entry name" value="ABC transporter transmembrane region"/>
    <property type="match status" value="1"/>
</dbReference>
<evidence type="ECO:0000256" key="9">
    <source>
        <dbReference type="ARBA" id="ARBA00022842"/>
    </source>
</evidence>
<keyword evidence="24" id="KW-1185">Reference proteome</keyword>
<proteinExistence type="inferred from homology"/>
<dbReference type="GO" id="GO:0005743">
    <property type="term" value="C:mitochondrial inner membrane"/>
    <property type="evidence" value="ECO:0007669"/>
    <property type="project" value="UniProtKB-SubCell"/>
</dbReference>
<dbReference type="PROSITE" id="PS50893">
    <property type="entry name" value="ABC_TRANSPORTER_2"/>
    <property type="match status" value="1"/>
</dbReference>
<evidence type="ECO:0000256" key="21">
    <source>
        <dbReference type="SAM" id="Phobius"/>
    </source>
</evidence>
<protein>
    <recommendedName>
        <fullName evidence="18">ATP-binding cassette sub-family B member 10, mitochondrial</fullName>
    </recommendedName>
    <alternativeName>
        <fullName evidence="19">ABC-mitochondrial erythroid protein</fullName>
    </alternativeName>
    <alternativeName>
        <fullName evidence="20">ATP-binding cassette transporter 10</fullName>
    </alternativeName>
</protein>
<dbReference type="InterPro" id="IPR017871">
    <property type="entry name" value="ABC_transporter-like_CS"/>
</dbReference>
<gene>
    <name evidence="25" type="primary">LOC105365183</name>
</gene>
<evidence type="ECO:0000256" key="1">
    <source>
        <dbReference type="ARBA" id="ARBA00004448"/>
    </source>
</evidence>
<keyword evidence="4 21" id="KW-0812">Transmembrane</keyword>
<comment type="catalytic activity">
    <reaction evidence="16">
        <text>biliverdin IXalpha(in) + ATP + H2O = biliverdin IXalpha(out) + ADP + phosphate + H(+)</text>
        <dbReference type="Rhea" id="RHEA:82359"/>
        <dbReference type="ChEBI" id="CHEBI:15377"/>
        <dbReference type="ChEBI" id="CHEBI:15378"/>
        <dbReference type="ChEBI" id="CHEBI:30616"/>
        <dbReference type="ChEBI" id="CHEBI:43474"/>
        <dbReference type="ChEBI" id="CHEBI:57991"/>
        <dbReference type="ChEBI" id="CHEBI:456216"/>
    </reaction>
    <physiologicalReaction direction="left-to-right" evidence="16">
        <dbReference type="Rhea" id="RHEA:82360"/>
    </physiologicalReaction>
</comment>
<dbReference type="GO" id="GO:0005524">
    <property type="term" value="F:ATP binding"/>
    <property type="evidence" value="ECO:0007669"/>
    <property type="project" value="UniProtKB-KW"/>
</dbReference>
<dbReference type="GO" id="GO:0042802">
    <property type="term" value="F:identical protein binding"/>
    <property type="evidence" value="ECO:0007669"/>
    <property type="project" value="UniProtKB-ARBA"/>
</dbReference>
<dbReference type="InterPro" id="IPR027417">
    <property type="entry name" value="P-loop_NTPase"/>
</dbReference>
<evidence type="ECO:0000256" key="11">
    <source>
        <dbReference type="ARBA" id="ARBA00022967"/>
    </source>
</evidence>
<dbReference type="PANTHER" id="PTHR43394">
    <property type="entry name" value="ATP-DEPENDENT PERMEASE MDL1, MITOCHONDRIAL"/>
    <property type="match status" value="1"/>
</dbReference>
<evidence type="ECO:0000259" key="22">
    <source>
        <dbReference type="PROSITE" id="PS50893"/>
    </source>
</evidence>